<keyword evidence="3" id="KW-1185">Reference proteome</keyword>
<reference evidence="3" key="1">
    <citation type="journal article" date="2019" name="Int. J. Syst. Evol. Microbiol.">
        <title>The Global Catalogue of Microorganisms (GCM) 10K type strain sequencing project: providing services to taxonomists for standard genome sequencing and annotation.</title>
        <authorList>
            <consortium name="The Broad Institute Genomics Platform"/>
            <consortium name="The Broad Institute Genome Sequencing Center for Infectious Disease"/>
            <person name="Wu L."/>
            <person name="Ma J."/>
        </authorList>
    </citation>
    <scope>NUCLEOTIDE SEQUENCE [LARGE SCALE GENOMIC DNA]</scope>
    <source>
        <strain evidence="3">JCM 14307</strain>
    </source>
</reference>
<evidence type="ECO:0000259" key="1">
    <source>
        <dbReference type="PROSITE" id="PS51819"/>
    </source>
</evidence>
<dbReference type="Gene3D" id="3.10.180.10">
    <property type="entry name" value="2,3-Dihydroxybiphenyl 1,2-Dioxygenase, domain 1"/>
    <property type="match status" value="1"/>
</dbReference>
<evidence type="ECO:0000313" key="2">
    <source>
        <dbReference type="EMBL" id="GAA1692365.1"/>
    </source>
</evidence>
<name>A0ABP4TS43_9ACTN</name>
<comment type="caution">
    <text evidence="2">The sequence shown here is derived from an EMBL/GenBank/DDBJ whole genome shotgun (WGS) entry which is preliminary data.</text>
</comment>
<gene>
    <name evidence="2" type="ORF">GCM10009745_42180</name>
</gene>
<dbReference type="RefSeq" id="WP_344154458.1">
    <property type="nucleotide sequence ID" value="NZ_BAAANF010000016.1"/>
</dbReference>
<dbReference type="PROSITE" id="PS51819">
    <property type="entry name" value="VOC"/>
    <property type="match status" value="1"/>
</dbReference>
<organism evidence="2 3">
    <name type="scientific">Kribbella yunnanensis</name>
    <dbReference type="NCBI Taxonomy" id="190194"/>
    <lineage>
        <taxon>Bacteria</taxon>
        <taxon>Bacillati</taxon>
        <taxon>Actinomycetota</taxon>
        <taxon>Actinomycetes</taxon>
        <taxon>Propionibacteriales</taxon>
        <taxon>Kribbellaceae</taxon>
        <taxon>Kribbella</taxon>
    </lineage>
</organism>
<dbReference type="InterPro" id="IPR029068">
    <property type="entry name" value="Glyas_Bleomycin-R_OHBP_Dase"/>
</dbReference>
<sequence>MINGAHVIIYSQNAEADRAFLKDVLGYPHVDAGHGWLIFKLPPAEVAVHPTTTTESHELYLMCDNLDQTVADLTAQGVEFPHPPEDQGWGILTTIRLPGGSNLGLYQPRHQPAHNL</sequence>
<feature type="domain" description="VOC" evidence="1">
    <location>
        <begin position="3"/>
        <end position="108"/>
    </location>
</feature>
<dbReference type="InterPro" id="IPR037523">
    <property type="entry name" value="VOC_core"/>
</dbReference>
<dbReference type="SUPFAM" id="SSF54593">
    <property type="entry name" value="Glyoxalase/Bleomycin resistance protein/Dihydroxybiphenyl dioxygenase"/>
    <property type="match status" value="1"/>
</dbReference>
<proteinExistence type="predicted"/>
<dbReference type="Proteomes" id="UP001500280">
    <property type="component" value="Unassembled WGS sequence"/>
</dbReference>
<evidence type="ECO:0000313" key="3">
    <source>
        <dbReference type="Proteomes" id="UP001500280"/>
    </source>
</evidence>
<accession>A0ABP4TS43</accession>
<dbReference type="EMBL" id="BAAANF010000016">
    <property type="protein sequence ID" value="GAA1692365.1"/>
    <property type="molecule type" value="Genomic_DNA"/>
</dbReference>
<protein>
    <recommendedName>
        <fullName evidence="1">VOC domain-containing protein</fullName>
    </recommendedName>
</protein>